<dbReference type="InterPro" id="IPR046342">
    <property type="entry name" value="CBS_dom_sf"/>
</dbReference>
<accession>A0A1G9N7Q6</accession>
<evidence type="ECO:0000256" key="2">
    <source>
        <dbReference type="ARBA" id="ARBA00006337"/>
    </source>
</evidence>
<keyword evidence="8 10" id="KW-0472">Membrane</keyword>
<keyword evidence="3" id="KW-1003">Cell membrane</keyword>
<dbReference type="Pfam" id="PF00571">
    <property type="entry name" value="CBS"/>
    <property type="match status" value="1"/>
</dbReference>
<dbReference type="SUPFAM" id="SSF56176">
    <property type="entry name" value="FAD-binding/transporter-associated domain-like"/>
    <property type="match status" value="1"/>
</dbReference>
<dbReference type="Gene3D" id="3.10.580.10">
    <property type="entry name" value="CBS-domain"/>
    <property type="match status" value="1"/>
</dbReference>
<dbReference type="CDD" id="cd04590">
    <property type="entry name" value="CBS_pair_CorC_HlyC_assoc"/>
    <property type="match status" value="1"/>
</dbReference>
<keyword evidence="4 10" id="KW-0812">Transmembrane</keyword>
<dbReference type="Gene3D" id="3.30.465.10">
    <property type="match status" value="1"/>
</dbReference>
<dbReference type="InterPro" id="IPR005170">
    <property type="entry name" value="Transptr-assoc_dom"/>
</dbReference>
<feature type="domain" description="CBS" evidence="12">
    <location>
        <begin position="261"/>
        <end position="320"/>
    </location>
</feature>
<feature type="domain" description="CNNM transmembrane" evidence="13">
    <location>
        <begin position="1"/>
        <end position="179"/>
    </location>
</feature>
<dbReference type="InterPro" id="IPR044751">
    <property type="entry name" value="Ion_transp-like_CBS"/>
</dbReference>
<evidence type="ECO:0000313" key="14">
    <source>
        <dbReference type="EMBL" id="SDL82403.1"/>
    </source>
</evidence>
<organism evidence="14 15">
    <name type="scientific">Dendrosporobacter quercicolus</name>
    <dbReference type="NCBI Taxonomy" id="146817"/>
    <lineage>
        <taxon>Bacteria</taxon>
        <taxon>Bacillati</taxon>
        <taxon>Bacillota</taxon>
        <taxon>Negativicutes</taxon>
        <taxon>Selenomonadales</taxon>
        <taxon>Sporomusaceae</taxon>
        <taxon>Dendrosporobacter</taxon>
    </lineage>
</organism>
<dbReference type="Pfam" id="PF03471">
    <property type="entry name" value="CorC_HlyC"/>
    <property type="match status" value="1"/>
</dbReference>
<dbReference type="PANTHER" id="PTHR43099:SF2">
    <property type="entry name" value="UPF0053 PROTEIN YRKA"/>
    <property type="match status" value="1"/>
</dbReference>
<evidence type="ECO:0000259" key="12">
    <source>
        <dbReference type="PROSITE" id="PS51371"/>
    </source>
</evidence>
<dbReference type="AlphaFoldDB" id="A0A1G9N7Q6"/>
<evidence type="ECO:0000256" key="3">
    <source>
        <dbReference type="ARBA" id="ARBA00022475"/>
    </source>
</evidence>
<feature type="transmembrane region" description="Helical" evidence="11">
    <location>
        <begin position="82"/>
        <end position="102"/>
    </location>
</feature>
<proteinExistence type="inferred from homology"/>
<keyword evidence="6 10" id="KW-1133">Transmembrane helix</keyword>
<gene>
    <name evidence="14" type="ORF">SAMN04488502_101919</name>
</gene>
<comment type="subcellular location">
    <subcellularLocation>
        <location evidence="1">Cell membrane</location>
        <topology evidence="1">Multi-pass membrane protein</topology>
    </subcellularLocation>
</comment>
<evidence type="ECO:0000313" key="15">
    <source>
        <dbReference type="Proteomes" id="UP000214880"/>
    </source>
</evidence>
<dbReference type="Proteomes" id="UP000214880">
    <property type="component" value="Unassembled WGS sequence"/>
</dbReference>
<evidence type="ECO:0000256" key="5">
    <source>
        <dbReference type="ARBA" id="ARBA00022737"/>
    </source>
</evidence>
<evidence type="ECO:0000256" key="6">
    <source>
        <dbReference type="ARBA" id="ARBA00022989"/>
    </source>
</evidence>
<dbReference type="InterPro" id="IPR002550">
    <property type="entry name" value="CNNM"/>
</dbReference>
<keyword evidence="7 9" id="KW-0129">CBS domain</keyword>
<dbReference type="SUPFAM" id="SSF54631">
    <property type="entry name" value="CBS-domain pair"/>
    <property type="match status" value="1"/>
</dbReference>
<evidence type="ECO:0000259" key="13">
    <source>
        <dbReference type="PROSITE" id="PS51846"/>
    </source>
</evidence>
<evidence type="ECO:0000256" key="1">
    <source>
        <dbReference type="ARBA" id="ARBA00004651"/>
    </source>
</evidence>
<dbReference type="Pfam" id="PF01595">
    <property type="entry name" value="CNNM"/>
    <property type="match status" value="1"/>
</dbReference>
<dbReference type="FunFam" id="3.30.465.10:FF:000023">
    <property type="entry name" value="Magnesium and cobalt transporter"/>
    <property type="match status" value="1"/>
</dbReference>
<dbReference type="STRING" id="146817.SAMN04488502_101919"/>
<dbReference type="GO" id="GO:0005886">
    <property type="term" value="C:plasma membrane"/>
    <property type="evidence" value="ECO:0007669"/>
    <property type="project" value="UniProtKB-SubCell"/>
</dbReference>
<comment type="similarity">
    <text evidence="2">Belongs to the UPF0053 family.</text>
</comment>
<feature type="transmembrane region" description="Helical" evidence="11">
    <location>
        <begin position="38"/>
        <end position="61"/>
    </location>
</feature>
<keyword evidence="5" id="KW-0677">Repeat</keyword>
<name>A0A1G9N7Q6_9FIRM</name>
<dbReference type="InterPro" id="IPR036318">
    <property type="entry name" value="FAD-bd_PCMH-like_sf"/>
</dbReference>
<dbReference type="GO" id="GO:0050660">
    <property type="term" value="F:flavin adenine dinucleotide binding"/>
    <property type="evidence" value="ECO:0007669"/>
    <property type="project" value="InterPro"/>
</dbReference>
<evidence type="ECO:0000256" key="7">
    <source>
        <dbReference type="ARBA" id="ARBA00023122"/>
    </source>
</evidence>
<dbReference type="PROSITE" id="PS51371">
    <property type="entry name" value="CBS"/>
    <property type="match status" value="1"/>
</dbReference>
<dbReference type="PROSITE" id="PS51846">
    <property type="entry name" value="CNNM"/>
    <property type="match status" value="1"/>
</dbReference>
<evidence type="ECO:0000256" key="9">
    <source>
        <dbReference type="PROSITE-ProRule" id="PRU00703"/>
    </source>
</evidence>
<sequence length="418" mass="46254">MTEMAIVSSRKARLEKQADSGDTGARIALELAAEPTPLLSTIQIGITLIGILTGAFGGATLSKSLAPQLQSIPVIGSYSEAVALFIVISSITYLSLILGELVPKRLALNNPEPIAALLARPMRTFARLASPLVKFLSSSTKFTLRTLGVKPSQEPPVTEDEIRILIEQGTEAGTFEKTEQDMVEKIFRLGDQRAYSIMTPRTQMVWLDLEEPFELNLQIIKDSSHTRFPAAKGNLDDFSGIIYIKDLLSANLNASLDIESLVRTPMFIPKSMKAFKILETFKQTGTHEAVVLDEFGGVIGFITLHDILSEIVGDISPDTELEDVQIIQRDDGSWLVDGLLPVEDFKEVFDIDELPDEARDHYQTVGGFVTSYLGYIPAASESFEWNDLRFEIMDMDRVRVDKILVTRLAAEAETETRI</sequence>
<dbReference type="EMBL" id="FNHB01000001">
    <property type="protein sequence ID" value="SDL82403.1"/>
    <property type="molecule type" value="Genomic_DNA"/>
</dbReference>
<keyword evidence="15" id="KW-1185">Reference proteome</keyword>
<dbReference type="FunFam" id="3.10.580.10:FF:000002">
    <property type="entry name" value="Magnesium/cobalt efflux protein CorC"/>
    <property type="match status" value="1"/>
</dbReference>
<evidence type="ECO:0000256" key="8">
    <source>
        <dbReference type="ARBA" id="ARBA00023136"/>
    </source>
</evidence>
<dbReference type="PANTHER" id="PTHR43099">
    <property type="entry name" value="UPF0053 PROTEIN YRKA"/>
    <property type="match status" value="1"/>
</dbReference>
<dbReference type="InterPro" id="IPR051676">
    <property type="entry name" value="UPF0053_domain"/>
</dbReference>
<evidence type="ECO:0000256" key="4">
    <source>
        <dbReference type="ARBA" id="ARBA00022692"/>
    </source>
</evidence>
<dbReference type="InterPro" id="IPR016169">
    <property type="entry name" value="FAD-bd_PCMH_sub2"/>
</dbReference>
<dbReference type="InterPro" id="IPR000644">
    <property type="entry name" value="CBS_dom"/>
</dbReference>
<evidence type="ECO:0000256" key="10">
    <source>
        <dbReference type="PROSITE-ProRule" id="PRU01193"/>
    </source>
</evidence>
<protein>
    <submittedName>
        <fullName evidence="14">Putative hemolysin</fullName>
    </submittedName>
</protein>
<reference evidence="14 15" key="1">
    <citation type="submission" date="2016-10" db="EMBL/GenBank/DDBJ databases">
        <authorList>
            <person name="de Groot N.N."/>
        </authorList>
    </citation>
    <scope>NUCLEOTIDE SEQUENCE [LARGE SCALE GENOMIC DNA]</scope>
    <source>
        <strain evidence="14 15">DSM 1736</strain>
    </source>
</reference>
<evidence type="ECO:0000256" key="11">
    <source>
        <dbReference type="SAM" id="Phobius"/>
    </source>
</evidence>
<dbReference type="SMART" id="SM01091">
    <property type="entry name" value="CorC_HlyC"/>
    <property type="match status" value="1"/>
</dbReference>